<dbReference type="GeneID" id="35382808"/>
<feature type="compositionally biased region" description="Basic and acidic residues" evidence="1">
    <location>
        <begin position="289"/>
        <end position="298"/>
    </location>
</feature>
<gene>
    <name evidence="2" type="ORF">ORPV_962</name>
</gene>
<name>A0A2I2L5R9_9VIRU</name>
<evidence type="ECO:0000256" key="1">
    <source>
        <dbReference type="SAM" id="MobiDB-lite"/>
    </source>
</evidence>
<protein>
    <submittedName>
        <fullName evidence="2">Uncharacterized protein</fullName>
    </submittedName>
</protein>
<evidence type="ECO:0000313" key="2">
    <source>
        <dbReference type="EMBL" id="SNW62866.1"/>
    </source>
</evidence>
<accession>A0A2I2L5R9</accession>
<dbReference type="Proteomes" id="UP000236316">
    <property type="component" value="Segment"/>
</dbReference>
<feature type="region of interest" description="Disordered" evidence="1">
    <location>
        <begin position="269"/>
        <end position="298"/>
    </location>
</feature>
<reference evidence="2" key="1">
    <citation type="submission" date="2017-08" db="EMBL/GenBank/DDBJ databases">
        <authorList>
            <consortium name="Urmite Genomes"/>
        </authorList>
    </citation>
    <scope>NUCLEOTIDE SEQUENCE [LARGE SCALE GENOMIC DNA]</scope>
    <source>
        <strain evidence="2">IHUMI-LCC2</strain>
    </source>
</reference>
<keyword evidence="3" id="KW-1185">Reference proteome</keyword>
<evidence type="ECO:0000313" key="3">
    <source>
        <dbReference type="Proteomes" id="UP000236316"/>
    </source>
</evidence>
<organism evidence="2">
    <name type="scientific">Orpheovirus IHUMI-LCC2</name>
    <dbReference type="NCBI Taxonomy" id="2023057"/>
    <lineage>
        <taxon>Viruses</taxon>
        <taxon>Varidnaviria</taxon>
        <taxon>Bamfordvirae</taxon>
        <taxon>Nucleocytoviricota</taxon>
        <taxon>Megaviricetes</taxon>
        <taxon>Pimascovirales</taxon>
        <taxon>Ocovirineae</taxon>
        <taxon>Orpheoviridae</taxon>
        <taxon>Alphaorpheovirus</taxon>
        <taxon>Alphaorpheovirus massiliense</taxon>
    </lineage>
</organism>
<proteinExistence type="predicted"/>
<dbReference type="RefSeq" id="YP_009449168.1">
    <property type="nucleotide sequence ID" value="NC_036594.1"/>
</dbReference>
<dbReference type="EMBL" id="LT906555">
    <property type="protein sequence ID" value="SNW62866.1"/>
    <property type="molecule type" value="Genomic_DNA"/>
</dbReference>
<sequence>MLGSYSGCRSWMIQSLGKNKPVTKQKKPERQKKIVHPIFAECSALVTNPDDKIWKELFDNASGGKLPPGYTCTNKDNILKLKYNMNRKGKSTKKGDKEKDRVLEVPTSGIDALVLCKNFFRKWTGIMTETERKKYEHDIIQDQIRKMENITWAQIKKDRIKKNKYIDAYVDKVCATHHLNDDMKESLSTVINAGLSSGAIKNKDVIMTDGEISHIDGIGYIQDVGFNLLKEVKAKKSKPKVTHDKNASLYKEKWDEFLNIIINEYKNVDPKSTANDKTGNVSTADTELDTEHSTSEIN</sequence>
<dbReference type="KEGG" id="vg:35382808"/>
<feature type="compositionally biased region" description="Polar residues" evidence="1">
    <location>
        <begin position="270"/>
        <end position="285"/>
    </location>
</feature>